<evidence type="ECO:0000313" key="3">
    <source>
        <dbReference type="Proteomes" id="UP000214566"/>
    </source>
</evidence>
<protein>
    <submittedName>
        <fullName evidence="2">Uncharacterized protein</fullName>
    </submittedName>
</protein>
<evidence type="ECO:0000256" key="1">
    <source>
        <dbReference type="SAM" id="Phobius"/>
    </source>
</evidence>
<dbReference type="AlphaFoldDB" id="A0A238D908"/>
<dbReference type="Proteomes" id="UP000214566">
    <property type="component" value="Unassembled WGS sequence"/>
</dbReference>
<evidence type="ECO:0000313" key="2">
    <source>
        <dbReference type="EMBL" id="SBP89735.1"/>
    </source>
</evidence>
<dbReference type="EMBL" id="FLMQ01000057">
    <property type="protein sequence ID" value="SBP89735.1"/>
    <property type="molecule type" value="Genomic_DNA"/>
</dbReference>
<accession>A0A238D908</accession>
<gene>
    <name evidence="2" type="ORF">THIARS_80259</name>
</gene>
<feature type="transmembrane region" description="Helical" evidence="1">
    <location>
        <begin position="37"/>
        <end position="54"/>
    </location>
</feature>
<name>A0A238D908_THIDL</name>
<keyword evidence="3" id="KW-1185">Reference proteome</keyword>
<keyword evidence="1" id="KW-1133">Transmembrane helix</keyword>
<keyword evidence="1" id="KW-0812">Transmembrane</keyword>
<organism evidence="2 3">
    <name type="scientific">Thiomonas delicata</name>
    <name type="common">Thiomonas cuprina</name>
    <dbReference type="NCBI Taxonomy" id="364030"/>
    <lineage>
        <taxon>Bacteria</taxon>
        <taxon>Pseudomonadati</taxon>
        <taxon>Pseudomonadota</taxon>
        <taxon>Betaproteobacteria</taxon>
        <taxon>Burkholderiales</taxon>
        <taxon>Thiomonas</taxon>
    </lineage>
</organism>
<keyword evidence="1" id="KW-0472">Membrane</keyword>
<reference evidence="2 3" key="1">
    <citation type="submission" date="2016-06" db="EMBL/GenBank/DDBJ databases">
        <authorList>
            <person name="Kjaerup R.B."/>
            <person name="Dalgaard T.S."/>
            <person name="Juul-Madsen H.R."/>
        </authorList>
    </citation>
    <scope>NUCLEOTIDE SEQUENCE [LARGE SCALE GENOMIC DNA]</scope>
    <source>
        <strain evidence="2 3">DSM 16361</strain>
    </source>
</reference>
<proteinExistence type="predicted"/>
<sequence length="67" mass="7628">MGLRSGYHQQQSYTEPGLRLLSENSAVFSMALPFSHFNINLMVLVLGSLIWAWVSTEPSYLMPLMEH</sequence>